<gene>
    <name evidence="1" type="ORF">Q764_02405</name>
</gene>
<reference evidence="1 2" key="1">
    <citation type="submission" date="2013-09" db="EMBL/GenBank/DDBJ databases">
        <authorList>
            <person name="Zeng Z."/>
            <person name="Chen C."/>
        </authorList>
    </citation>
    <scope>NUCLEOTIDE SEQUENCE [LARGE SCALE GENOMIC DNA]</scope>
    <source>
        <strain evidence="1 2">GH29-5</strain>
    </source>
</reference>
<dbReference type="RefSeq" id="WP_026980080.1">
    <property type="nucleotide sequence ID" value="NZ_AUCZ01000007.1"/>
</dbReference>
<keyword evidence="2" id="KW-1185">Reference proteome</keyword>
<organism evidence="1 2">
    <name type="scientific">Flavobacterium suncheonense GH29-5 = DSM 17707</name>
    <dbReference type="NCBI Taxonomy" id="1121899"/>
    <lineage>
        <taxon>Bacteria</taxon>
        <taxon>Pseudomonadati</taxon>
        <taxon>Bacteroidota</taxon>
        <taxon>Flavobacteriia</taxon>
        <taxon>Flavobacteriales</taxon>
        <taxon>Flavobacteriaceae</taxon>
        <taxon>Flavobacterium</taxon>
    </lineage>
</organism>
<dbReference type="Proteomes" id="UP000030121">
    <property type="component" value="Unassembled WGS sequence"/>
</dbReference>
<dbReference type="InterPro" id="IPR008969">
    <property type="entry name" value="CarboxyPept-like_regulatory"/>
</dbReference>
<accession>A0A0A2MFP3</accession>
<dbReference type="OrthoDB" id="604691at2"/>
<evidence type="ECO:0000313" key="1">
    <source>
        <dbReference type="EMBL" id="KGO90426.1"/>
    </source>
</evidence>
<dbReference type="Pfam" id="PF13715">
    <property type="entry name" value="CarbopepD_reg_2"/>
    <property type="match status" value="1"/>
</dbReference>
<dbReference type="Gene3D" id="2.60.40.1120">
    <property type="entry name" value="Carboxypeptidase-like, regulatory domain"/>
    <property type="match status" value="1"/>
</dbReference>
<evidence type="ECO:0000313" key="2">
    <source>
        <dbReference type="Proteomes" id="UP000030121"/>
    </source>
</evidence>
<proteinExistence type="predicted"/>
<dbReference type="STRING" id="1121899.GCA_000430025_01628"/>
<dbReference type="Pfam" id="PF18939">
    <property type="entry name" value="DUF5686"/>
    <property type="match status" value="2"/>
</dbReference>
<dbReference type="EMBL" id="JRLW01000002">
    <property type="protein sequence ID" value="KGO90426.1"/>
    <property type="molecule type" value="Genomic_DNA"/>
</dbReference>
<dbReference type="SUPFAM" id="SSF49464">
    <property type="entry name" value="Carboxypeptidase regulatory domain-like"/>
    <property type="match status" value="1"/>
</dbReference>
<sequence>MIRNLSLLLILFSTYVYPQGIVKGKIIDSKTKEPLAFANITFDNNPLLRTSSDIEGNFLYHSEKKVIRLTCSYVGYQNHTVLIASQQPLIIELNFSQTPLNELVITNGENPANRIIKKVIQNKWQNNPENLKSFQYNSYNKTVYDFKFKDSVDNSLTAVKKKLKGGHLFMMESVTERKFVSPDISNEVVIATKVSGFKSPSFASLATDLQPFSFYKDHIKLFNVAYLNPISKGSLNKYKFKIEDTLHQNKDTVYVISFKPLKSKKFDGLEGLLYINTNKYAIQNVIASPFVKGKITLKIQQQYMLIDNEHWFPEQLNYTLSFPEYPSNKTNMFVEGKSFIRNVALNLPLEKKNFSFQTVRIDENATQKDSIYWNHFREEKLNTTEKTTYHVIDSIGKKNKFDFYLTFFEKISLNKFPTTYFDIDISKTFVCNKFEGFRLGTGIYTNEKTFKNFVIGGFVGYGTKDRQWKYGGEFLYTVSKKDDFFIGLKHQKNLIETGGYGLNLQSQNLFTLRNYIGYQFDMITENSLKIGKRSFKYLKWDIALQQMHVVPQYTYTFKNDGYDYENYNNTSLAVHLKFAFKEKIISTFNQNFSIGTEYPIVRVAYSKGLKNLFNSYFNYNKIEGEVEQSLYFKNLGNTKYRLTAGYIDTQLPYGLLFTGEGSYDTNTPFLMKNNFQTMLPYEFLSDCYLNLFVSHNFGGLLFKVANFQPNITAHHNMGYGNLRNNTNHLLLPFKTKDKLFVESGIQVDNLLKINYLNLGYLGIGSGIFYRYGAYSNPNLKDNIAAKLSITFSIK</sequence>
<evidence type="ECO:0008006" key="3">
    <source>
        <dbReference type="Google" id="ProtNLM"/>
    </source>
</evidence>
<name>A0A0A2MFP3_9FLAO</name>
<dbReference type="InterPro" id="IPR043741">
    <property type="entry name" value="DUF5686"/>
</dbReference>
<dbReference type="AlphaFoldDB" id="A0A0A2MFP3"/>
<comment type="caution">
    <text evidence="1">The sequence shown here is derived from an EMBL/GenBank/DDBJ whole genome shotgun (WGS) entry which is preliminary data.</text>
</comment>
<protein>
    <recommendedName>
        <fullName evidence="3">Carboxypeptidase-like regulatory domain-containing protein</fullName>
    </recommendedName>
</protein>
<dbReference type="eggNOG" id="COG4775">
    <property type="taxonomic scope" value="Bacteria"/>
</dbReference>